<feature type="compositionally biased region" description="Polar residues" evidence="1">
    <location>
        <begin position="44"/>
        <end position="60"/>
    </location>
</feature>
<organism evidence="2 3">
    <name type="scientific">Erythrobacter longus</name>
    <dbReference type="NCBI Taxonomy" id="1044"/>
    <lineage>
        <taxon>Bacteria</taxon>
        <taxon>Pseudomonadati</taxon>
        <taxon>Pseudomonadota</taxon>
        <taxon>Alphaproteobacteria</taxon>
        <taxon>Sphingomonadales</taxon>
        <taxon>Erythrobacteraceae</taxon>
        <taxon>Erythrobacter/Porphyrobacter group</taxon>
        <taxon>Erythrobacter</taxon>
    </lineage>
</organism>
<proteinExistence type="predicted"/>
<gene>
    <name evidence="2" type="ORF">EH31_12705</name>
</gene>
<dbReference type="STRING" id="1044.EH31_12705"/>
<reference evidence="2 3" key="1">
    <citation type="submission" date="2014-04" db="EMBL/GenBank/DDBJ databases">
        <title>A comprehensive comparison of genomes of Erythrobacter spp. strains.</title>
        <authorList>
            <person name="Zheng Q."/>
        </authorList>
    </citation>
    <scope>NUCLEOTIDE SEQUENCE [LARGE SCALE GENOMIC DNA]</scope>
    <source>
        <strain evidence="2 3">DSM 6997</strain>
    </source>
</reference>
<evidence type="ECO:0000256" key="1">
    <source>
        <dbReference type="SAM" id="MobiDB-lite"/>
    </source>
</evidence>
<protein>
    <submittedName>
        <fullName evidence="2">Uncharacterized protein</fullName>
    </submittedName>
</protein>
<dbReference type="AlphaFoldDB" id="A0A074M7W0"/>
<name>A0A074M7W0_ERYLO</name>
<evidence type="ECO:0000313" key="3">
    <source>
        <dbReference type="Proteomes" id="UP000027647"/>
    </source>
</evidence>
<accession>A0A074M7W0</accession>
<evidence type="ECO:0000313" key="2">
    <source>
        <dbReference type="EMBL" id="KEO89499.1"/>
    </source>
</evidence>
<sequence length="60" mass="6533">MRARNASSPTPQLAKSAANPHILPIIRRLHSAYDAGTYDAGTNRPINRGTNQFESGTRNV</sequence>
<dbReference type="Proteomes" id="UP000027647">
    <property type="component" value="Unassembled WGS sequence"/>
</dbReference>
<dbReference type="EMBL" id="JMIW01000005">
    <property type="protein sequence ID" value="KEO89499.1"/>
    <property type="molecule type" value="Genomic_DNA"/>
</dbReference>
<comment type="caution">
    <text evidence="2">The sequence shown here is derived from an EMBL/GenBank/DDBJ whole genome shotgun (WGS) entry which is preliminary data.</text>
</comment>
<feature type="region of interest" description="Disordered" evidence="1">
    <location>
        <begin position="37"/>
        <end position="60"/>
    </location>
</feature>
<keyword evidence="3" id="KW-1185">Reference proteome</keyword>